<keyword evidence="2 7" id="KW-0812">Transmembrane</keyword>
<evidence type="ECO:0000313" key="9">
    <source>
        <dbReference type="EMBL" id="CAG2204409.1"/>
    </source>
</evidence>
<evidence type="ECO:0000256" key="7">
    <source>
        <dbReference type="SAM" id="Phobius"/>
    </source>
</evidence>
<name>A0A8S3R6R6_MYTED</name>
<keyword evidence="5 7" id="KW-0472">Membrane</keyword>
<feature type="domain" description="WSC" evidence="8">
    <location>
        <begin position="99"/>
        <end position="191"/>
    </location>
</feature>
<keyword evidence="4 7" id="KW-1133">Transmembrane helix</keyword>
<sequence>MVHCATNHIAPSDNIPWCTTLCNQSHRSQRQHSMVHYTVQPITSLPATTFHGALHCATNHIAPSDNIPWCTTLCNQSHRSQRSNKINFIHTISNSSVTQVRYIGCYDDDRNRMLDDQHFSNQIMTLEVCKKFCHGHRYLGLQSYDNCFCGNSLGDTNVYQKKNEGECDRHCNGDMSQICGGQWRNSVYEFITATLPTTTMTTEGHLTVVTAEMTTNGQSVTTTELETLRKSEVTTTDMTISGKPTVTTSQRSKPEASKVTTTEITTLGQLDVITTDMKTSGQLSVTTLKVTEPKASEVTTIKTTPIFGNSEVNSSQPITSLECLCPCYNVVTGKWDFLRGMNLTLDQLREVMKPELDLMKKELSVNKSNTTRMKRSKISAPDNRVSATSVGYSPNVPVKIKQDRKLRSIPDVKHLGCYHDKGYRALVDTYHDDRMTLELCTHLCNKHRYMELQASNECFCDNLLGNANVFQKISDGACHLPCKGNSSQICGGVFANSVYELIPVTVPTIKMTTPGYSTVKTTVVTIPTQSTMKTQYMTTPGHSTVKTTYMTTPGHSTVITTEIPTPGHSTVKTTYMTTPGHSTVKTTYMTTPGHSTVKTTYMTTPGHSTVITTEIPTPGHSTMKTTSMTTPGHSTVKTTYMTTPGHSTVKTTYMTTPGHSTVITTEIPTPRQSTVKTIKIAIPRYSRVTTTDILTLGKSEVTTTDILGRSPGTSLQVTAPRTSEATTIQTTPIFGKNEVTSVYPIIPLVTSVQSIIPSECLCPCSTIGKNKYDFLRGMNLPRDQLREILKQDLDIIKKELSVNKSNTTRKRRSRISAPDDRISATSVGYVGVVFICFIGVLVVFFDILGCFVVKFKRRSSLQL</sequence>
<feature type="domain" description="WSC" evidence="8">
    <location>
        <begin position="411"/>
        <end position="502"/>
    </location>
</feature>
<dbReference type="PANTHER" id="PTHR24269">
    <property type="entry name" value="KREMEN PROTEIN"/>
    <property type="match status" value="1"/>
</dbReference>
<evidence type="ECO:0000256" key="1">
    <source>
        <dbReference type="ARBA" id="ARBA00004167"/>
    </source>
</evidence>
<gene>
    <name evidence="9" type="ORF">MEDL_18852</name>
</gene>
<dbReference type="InterPro" id="IPR002889">
    <property type="entry name" value="WSC_carb-bd"/>
</dbReference>
<reference evidence="9" key="1">
    <citation type="submission" date="2021-03" db="EMBL/GenBank/DDBJ databases">
        <authorList>
            <person name="Bekaert M."/>
        </authorList>
    </citation>
    <scope>NUCLEOTIDE SEQUENCE</scope>
</reference>
<keyword evidence="3" id="KW-0732">Signal</keyword>
<keyword evidence="6" id="KW-0325">Glycoprotein</keyword>
<evidence type="ECO:0000259" key="8">
    <source>
        <dbReference type="PROSITE" id="PS51212"/>
    </source>
</evidence>
<keyword evidence="10" id="KW-1185">Reference proteome</keyword>
<dbReference type="SMART" id="SM00321">
    <property type="entry name" value="WSC"/>
    <property type="match status" value="2"/>
</dbReference>
<feature type="transmembrane region" description="Helical" evidence="7">
    <location>
        <begin position="827"/>
        <end position="853"/>
    </location>
</feature>
<dbReference type="Pfam" id="PF01822">
    <property type="entry name" value="WSC"/>
    <property type="match status" value="2"/>
</dbReference>
<accession>A0A8S3R6R6</accession>
<protein>
    <recommendedName>
        <fullName evidence="8">WSC domain-containing protein</fullName>
    </recommendedName>
</protein>
<dbReference type="Proteomes" id="UP000683360">
    <property type="component" value="Unassembled WGS sequence"/>
</dbReference>
<evidence type="ECO:0000256" key="6">
    <source>
        <dbReference type="ARBA" id="ARBA00023180"/>
    </source>
</evidence>
<dbReference type="OrthoDB" id="5985073at2759"/>
<dbReference type="EMBL" id="CAJPWZ010000949">
    <property type="protein sequence ID" value="CAG2204409.1"/>
    <property type="molecule type" value="Genomic_DNA"/>
</dbReference>
<comment type="subcellular location">
    <subcellularLocation>
        <location evidence="1">Membrane</location>
        <topology evidence="1">Single-pass membrane protein</topology>
    </subcellularLocation>
</comment>
<evidence type="ECO:0000256" key="5">
    <source>
        <dbReference type="ARBA" id="ARBA00023136"/>
    </source>
</evidence>
<dbReference type="PANTHER" id="PTHR24269:SF16">
    <property type="entry name" value="PROTEIN SLG1"/>
    <property type="match status" value="1"/>
</dbReference>
<proteinExistence type="predicted"/>
<dbReference type="InterPro" id="IPR051836">
    <property type="entry name" value="Kremen_rcpt"/>
</dbReference>
<dbReference type="PROSITE" id="PS51212">
    <property type="entry name" value="WSC"/>
    <property type="match status" value="2"/>
</dbReference>
<dbReference type="AlphaFoldDB" id="A0A8S3R6R6"/>
<organism evidence="9 10">
    <name type="scientific">Mytilus edulis</name>
    <name type="common">Blue mussel</name>
    <dbReference type="NCBI Taxonomy" id="6550"/>
    <lineage>
        <taxon>Eukaryota</taxon>
        <taxon>Metazoa</taxon>
        <taxon>Spiralia</taxon>
        <taxon>Lophotrochozoa</taxon>
        <taxon>Mollusca</taxon>
        <taxon>Bivalvia</taxon>
        <taxon>Autobranchia</taxon>
        <taxon>Pteriomorphia</taxon>
        <taxon>Mytilida</taxon>
        <taxon>Mytiloidea</taxon>
        <taxon>Mytilidae</taxon>
        <taxon>Mytilinae</taxon>
        <taxon>Mytilus</taxon>
    </lineage>
</organism>
<evidence type="ECO:0000313" key="10">
    <source>
        <dbReference type="Proteomes" id="UP000683360"/>
    </source>
</evidence>
<evidence type="ECO:0000256" key="2">
    <source>
        <dbReference type="ARBA" id="ARBA00022692"/>
    </source>
</evidence>
<evidence type="ECO:0000256" key="3">
    <source>
        <dbReference type="ARBA" id="ARBA00022729"/>
    </source>
</evidence>
<comment type="caution">
    <text evidence="9">The sequence shown here is derived from an EMBL/GenBank/DDBJ whole genome shotgun (WGS) entry which is preliminary data.</text>
</comment>
<dbReference type="GO" id="GO:0005886">
    <property type="term" value="C:plasma membrane"/>
    <property type="evidence" value="ECO:0007669"/>
    <property type="project" value="TreeGrafter"/>
</dbReference>
<evidence type="ECO:0000256" key="4">
    <source>
        <dbReference type="ARBA" id="ARBA00022989"/>
    </source>
</evidence>